<dbReference type="GO" id="GO:0050829">
    <property type="term" value="P:defense response to Gram-negative bacterium"/>
    <property type="evidence" value="ECO:0007669"/>
    <property type="project" value="TreeGrafter"/>
</dbReference>
<feature type="compositionally biased region" description="Basic and acidic residues" evidence="5">
    <location>
        <begin position="21"/>
        <end position="35"/>
    </location>
</feature>
<evidence type="ECO:0000256" key="2">
    <source>
        <dbReference type="ARBA" id="ARBA00005320"/>
    </source>
</evidence>
<protein>
    <recommendedName>
        <fullName evidence="8">CTHL2 protein</fullName>
    </recommendedName>
</protein>
<comment type="subcellular location">
    <subcellularLocation>
        <location evidence="1">Secreted</location>
    </subcellularLocation>
</comment>
<dbReference type="AlphaFoldDB" id="A0AAN7P4C0"/>
<comment type="caution">
    <text evidence="6">The sequence shown here is derived from an EMBL/GenBank/DDBJ whole genome shotgun (WGS) entry which is preliminary data.</text>
</comment>
<dbReference type="PANTHER" id="PTHR10206:SF0">
    <property type="entry name" value="CATHELICIDIN B1-RELATED"/>
    <property type="match status" value="1"/>
</dbReference>
<organism evidence="6 7">
    <name type="scientific">Mycteria americana</name>
    <name type="common">Wood stork</name>
    <dbReference type="NCBI Taxonomy" id="33587"/>
    <lineage>
        <taxon>Eukaryota</taxon>
        <taxon>Metazoa</taxon>
        <taxon>Chordata</taxon>
        <taxon>Craniata</taxon>
        <taxon>Vertebrata</taxon>
        <taxon>Euteleostomi</taxon>
        <taxon>Archelosauria</taxon>
        <taxon>Archosauria</taxon>
        <taxon>Dinosauria</taxon>
        <taxon>Saurischia</taxon>
        <taxon>Theropoda</taxon>
        <taxon>Coelurosauria</taxon>
        <taxon>Aves</taxon>
        <taxon>Neognathae</taxon>
        <taxon>Neoaves</taxon>
        <taxon>Aequornithes</taxon>
        <taxon>Ciconiiformes</taxon>
        <taxon>Ciconiidae</taxon>
        <taxon>Mycteria</taxon>
    </lineage>
</organism>
<evidence type="ECO:0000256" key="3">
    <source>
        <dbReference type="ARBA" id="ARBA00022525"/>
    </source>
</evidence>
<dbReference type="GO" id="GO:0061844">
    <property type="term" value="P:antimicrobial humoral immune response mediated by antimicrobial peptide"/>
    <property type="evidence" value="ECO:0007669"/>
    <property type="project" value="TreeGrafter"/>
</dbReference>
<feature type="compositionally biased region" description="Basic and acidic residues" evidence="5">
    <location>
        <begin position="199"/>
        <end position="208"/>
    </location>
</feature>
<evidence type="ECO:0000256" key="1">
    <source>
        <dbReference type="ARBA" id="ARBA00004613"/>
    </source>
</evidence>
<keyword evidence="3" id="KW-0964">Secreted</keyword>
<dbReference type="GO" id="GO:0045087">
    <property type="term" value="P:innate immune response"/>
    <property type="evidence" value="ECO:0007669"/>
    <property type="project" value="TreeGrafter"/>
</dbReference>
<proteinExistence type="inferred from homology"/>
<gene>
    <name evidence="6" type="ORF">QYF61_010555</name>
</gene>
<dbReference type="GO" id="GO:0001530">
    <property type="term" value="F:lipopolysaccharide binding"/>
    <property type="evidence" value="ECO:0007669"/>
    <property type="project" value="TreeGrafter"/>
</dbReference>
<feature type="compositionally biased region" description="Low complexity" evidence="5">
    <location>
        <begin position="86"/>
        <end position="97"/>
    </location>
</feature>
<dbReference type="FunFam" id="3.10.450.10:FF:000003">
    <property type="entry name" value="Cathelicidin antimicrobial peptide"/>
    <property type="match status" value="1"/>
</dbReference>
<dbReference type="Gene3D" id="3.10.450.10">
    <property type="match status" value="1"/>
</dbReference>
<dbReference type="GO" id="GO:0005615">
    <property type="term" value="C:extracellular space"/>
    <property type="evidence" value="ECO:0007669"/>
    <property type="project" value="TreeGrafter"/>
</dbReference>
<keyword evidence="4" id="KW-1015">Disulfide bond</keyword>
<accession>A0AAN7P4C0</accession>
<evidence type="ECO:0000256" key="4">
    <source>
        <dbReference type="ARBA" id="ARBA00023157"/>
    </source>
</evidence>
<feature type="compositionally biased region" description="Gly residues" evidence="5">
    <location>
        <begin position="74"/>
        <end position="84"/>
    </location>
</feature>
<comment type="similarity">
    <text evidence="2">Belongs to the cathelicidin family.</text>
</comment>
<sequence length="376" mass="40370">MSSVAGWIPATSAVPSCRETGSGRREGAAEGDRPCRASGIAASQPDAGKRPPRHRAKENTGNPIPSPRQRGPGVYPGGEAGRAGGPQPSRQPVPSSSRFSLGRMALVLGAVLLAAGAAVPPGLPAPRDLARSVLETHGQELRLLKLLGVARTTFDWGTHFSINFTARQPACPKNLPDRRGAGCQARPGRVSVGPTAPPETRKGTERRPRGPQGHYVPQVQRCTAQVSVFAFLPDVPLSMVECGREPALAQAVDSYNQRSEVQNVFRLLSADPEPTSGLDVSTLRQLNFTMMETECTHGTQVNPDDCDFKENGVIKECSGPVQFQQASPEIDLRCADASSNPVLIQRGRFGRFLSRIRRFRPRISFRVYAGGSVRLG</sequence>
<evidence type="ECO:0000313" key="7">
    <source>
        <dbReference type="Proteomes" id="UP001333110"/>
    </source>
</evidence>
<dbReference type="InterPro" id="IPR001894">
    <property type="entry name" value="Cathelicidin-like"/>
</dbReference>
<feature type="region of interest" description="Disordered" evidence="5">
    <location>
        <begin position="1"/>
        <end position="97"/>
    </location>
</feature>
<dbReference type="EMBL" id="JAUNZN010000002">
    <property type="protein sequence ID" value="KAK4826627.1"/>
    <property type="molecule type" value="Genomic_DNA"/>
</dbReference>
<feature type="region of interest" description="Disordered" evidence="5">
    <location>
        <begin position="177"/>
        <end position="215"/>
    </location>
</feature>
<dbReference type="PANTHER" id="PTHR10206">
    <property type="entry name" value="CATHELICIDIN"/>
    <property type="match status" value="1"/>
</dbReference>
<dbReference type="GO" id="GO:0050830">
    <property type="term" value="P:defense response to Gram-positive bacterium"/>
    <property type="evidence" value="ECO:0007669"/>
    <property type="project" value="TreeGrafter"/>
</dbReference>
<evidence type="ECO:0000313" key="6">
    <source>
        <dbReference type="EMBL" id="KAK4826627.1"/>
    </source>
</evidence>
<evidence type="ECO:0008006" key="8">
    <source>
        <dbReference type="Google" id="ProtNLM"/>
    </source>
</evidence>
<evidence type="ECO:0000256" key="5">
    <source>
        <dbReference type="SAM" id="MobiDB-lite"/>
    </source>
</evidence>
<reference evidence="6 7" key="1">
    <citation type="journal article" date="2023" name="J. Hered.">
        <title>Chromosome-level genome of the wood stork (Mycteria americana) provides insight into avian chromosome evolution.</title>
        <authorList>
            <person name="Flamio R. Jr."/>
            <person name="Ramstad K.M."/>
        </authorList>
    </citation>
    <scope>NUCLEOTIDE SEQUENCE [LARGE SCALE GENOMIC DNA]</scope>
    <source>
        <strain evidence="6">JAX WOST 10</strain>
    </source>
</reference>
<dbReference type="Pfam" id="PF00666">
    <property type="entry name" value="Cathelicidins"/>
    <property type="match status" value="1"/>
</dbReference>
<dbReference type="InterPro" id="IPR046350">
    <property type="entry name" value="Cystatin_sf"/>
</dbReference>
<name>A0AAN7P4C0_MYCAM</name>
<dbReference type="SUPFAM" id="SSF54403">
    <property type="entry name" value="Cystatin/monellin"/>
    <property type="match status" value="1"/>
</dbReference>
<keyword evidence="7" id="KW-1185">Reference proteome</keyword>
<dbReference type="Proteomes" id="UP001333110">
    <property type="component" value="Unassembled WGS sequence"/>
</dbReference>